<dbReference type="GeneID" id="113146763"/>
<accession>A0A6P6RSS2</accession>
<dbReference type="Proteomes" id="UP000515125">
    <property type="component" value="Unplaced"/>
</dbReference>
<keyword evidence="2" id="KW-1185">Reference proteome</keyword>
<name>A0A6P6RSS2_9EIME</name>
<proteinExistence type="predicted"/>
<evidence type="ECO:0000313" key="2">
    <source>
        <dbReference type="Proteomes" id="UP000515125"/>
    </source>
</evidence>
<evidence type="ECO:0000256" key="1">
    <source>
        <dbReference type="SAM" id="MobiDB-lite"/>
    </source>
</evidence>
<protein>
    <submittedName>
        <fullName evidence="3">Uncharacterized protein LOC113146763</fullName>
    </submittedName>
</protein>
<evidence type="ECO:0000313" key="3">
    <source>
        <dbReference type="RefSeq" id="XP_026190853.1"/>
    </source>
</evidence>
<dbReference type="OrthoDB" id="21463at2759"/>
<feature type="compositionally biased region" description="Polar residues" evidence="1">
    <location>
        <begin position="100"/>
        <end position="110"/>
    </location>
</feature>
<feature type="region of interest" description="Disordered" evidence="1">
    <location>
        <begin position="94"/>
        <end position="116"/>
    </location>
</feature>
<reference evidence="3" key="1">
    <citation type="submission" date="2025-08" db="UniProtKB">
        <authorList>
            <consortium name="RefSeq"/>
        </authorList>
    </citation>
    <scope>IDENTIFICATION</scope>
</reference>
<gene>
    <name evidence="3" type="primary">LOC113146763</name>
</gene>
<dbReference type="RefSeq" id="XP_026190853.1">
    <property type="nucleotide sequence ID" value="XM_026335068.1"/>
</dbReference>
<organism evidence="2 3">
    <name type="scientific">Cyclospora cayetanensis</name>
    <dbReference type="NCBI Taxonomy" id="88456"/>
    <lineage>
        <taxon>Eukaryota</taxon>
        <taxon>Sar</taxon>
        <taxon>Alveolata</taxon>
        <taxon>Apicomplexa</taxon>
        <taxon>Conoidasida</taxon>
        <taxon>Coccidia</taxon>
        <taxon>Eucoccidiorida</taxon>
        <taxon>Eimeriorina</taxon>
        <taxon>Eimeriidae</taxon>
        <taxon>Cyclospora</taxon>
    </lineage>
</organism>
<sequence length="413" mass="45832">MKPWSLADTCCTGKPGSGGSLLILALDKVRRQMLVHLGGYLRLWLKSNFQTLETPLAACSASAPSYGARRPFGAPAGSLSARRIFSAYSDSLPLRPPARESNSQSPSQAKAQPLDREVAARQAPVSSFAAPSDSQIRRLCVSGSSSLYEECVSTLRRRRFELGSALLEAPSPEIEELSRQEKAIISKLMERTQQEAKARWHGLGLMVRLLFFASSTGIDALWDPRARVEGLEAQVAHDFEEFSRLVGAAEARRQRLLLRQSLKKAAKVHDPLSEEHRQYFGEQEAEAPPAPHRQSERFWDPSASLRSALKNKNLPITWKDVHILVYICINTHKATRIQAKVSSTLFAYRCACIYIYACAQTCINSLCMCMGVLKELCASHTRMRIRTIMHGTCTHTSPRRAIVVPPCTSKPGN</sequence>
<dbReference type="AlphaFoldDB" id="A0A6P6RSS2"/>